<dbReference type="AlphaFoldDB" id="A0A180G1L5"/>
<reference evidence="1" key="2">
    <citation type="submission" date="2016-05" db="EMBL/GenBank/DDBJ databases">
        <title>Comparative analysis highlights variable genome content of wheat rusts and divergence of the mating loci.</title>
        <authorList>
            <person name="Cuomo C.A."/>
            <person name="Bakkeren G."/>
            <person name="Szabo L."/>
            <person name="Khalil H."/>
            <person name="Joly D."/>
            <person name="Goldberg J."/>
            <person name="Young S."/>
            <person name="Zeng Q."/>
            <person name="Fellers J."/>
        </authorList>
    </citation>
    <scope>NUCLEOTIDE SEQUENCE [LARGE SCALE GENOMIC DNA]</scope>
    <source>
        <strain evidence="1">1-1 BBBD Race 1</strain>
    </source>
</reference>
<protein>
    <submittedName>
        <fullName evidence="1 2">Uncharacterized protein</fullName>
    </submittedName>
</protein>
<sequence>MKEPNWNPAMEAQAVDCLYCLGQTSKFYFYQHYVQGTLEMNLNQVKNRKGELTLLSVPSHGNDDYQFAQFLMSNMLN</sequence>
<reference evidence="2 3" key="3">
    <citation type="journal article" date="2017" name="G3 (Bethesda)">
        <title>Comparative analysis highlights variable genome content of wheat rusts and divergence of the mating loci.</title>
        <authorList>
            <person name="Cuomo C.A."/>
            <person name="Bakkeren G."/>
            <person name="Khalil H.B."/>
            <person name="Panwar V."/>
            <person name="Joly D."/>
            <person name="Linning R."/>
            <person name="Sakthikumar S."/>
            <person name="Song X."/>
            <person name="Adiconis X."/>
            <person name="Fan L."/>
            <person name="Goldberg J.M."/>
            <person name="Levin J.Z."/>
            <person name="Young S."/>
            <person name="Zeng Q."/>
            <person name="Anikster Y."/>
            <person name="Bruce M."/>
            <person name="Wang M."/>
            <person name="Yin C."/>
            <person name="McCallum B."/>
            <person name="Szabo L.J."/>
            <person name="Hulbert S."/>
            <person name="Chen X."/>
            <person name="Fellers J.P."/>
        </authorList>
    </citation>
    <scope>NUCLEOTIDE SEQUENCE</scope>
    <source>
        <strain evidence="2">isolate 1-1 / race 1 (BBBD)</strain>
        <strain evidence="3">Isolate 1-1 / race 1 (BBBD)</strain>
    </source>
</reference>
<evidence type="ECO:0000313" key="3">
    <source>
        <dbReference type="Proteomes" id="UP000005240"/>
    </source>
</evidence>
<proteinExistence type="predicted"/>
<dbReference type="InterPro" id="IPR027417">
    <property type="entry name" value="P-loop_NTPase"/>
</dbReference>
<keyword evidence="3" id="KW-1185">Reference proteome</keyword>
<dbReference type="Gene3D" id="3.40.50.300">
    <property type="entry name" value="P-loop containing nucleotide triphosphate hydrolases"/>
    <property type="match status" value="1"/>
</dbReference>
<name>A0A180G1L5_PUCT1</name>
<gene>
    <name evidence="1" type="ORF">PTTG_10183</name>
</gene>
<dbReference type="OrthoDB" id="448448at2759"/>
<reference evidence="2" key="4">
    <citation type="submission" date="2025-05" db="UniProtKB">
        <authorList>
            <consortium name="EnsemblFungi"/>
        </authorList>
    </citation>
    <scope>IDENTIFICATION</scope>
    <source>
        <strain evidence="2">isolate 1-1 / race 1 (BBBD)</strain>
    </source>
</reference>
<dbReference type="EMBL" id="ADAS02001085">
    <property type="protein sequence ID" value="OAV86490.1"/>
    <property type="molecule type" value="Genomic_DNA"/>
</dbReference>
<evidence type="ECO:0000313" key="1">
    <source>
        <dbReference type="EMBL" id="OAV86490.1"/>
    </source>
</evidence>
<evidence type="ECO:0000313" key="2">
    <source>
        <dbReference type="EnsemblFungi" id="PTTG_10183-t43_1-p1"/>
    </source>
</evidence>
<accession>A0A180G1L5</accession>
<organism evidence="1">
    <name type="scientific">Puccinia triticina (isolate 1-1 / race 1 (BBBD))</name>
    <name type="common">Brown leaf rust fungus</name>
    <dbReference type="NCBI Taxonomy" id="630390"/>
    <lineage>
        <taxon>Eukaryota</taxon>
        <taxon>Fungi</taxon>
        <taxon>Dikarya</taxon>
        <taxon>Basidiomycota</taxon>
        <taxon>Pucciniomycotina</taxon>
        <taxon>Pucciniomycetes</taxon>
        <taxon>Pucciniales</taxon>
        <taxon>Pucciniaceae</taxon>
        <taxon>Puccinia</taxon>
    </lineage>
</organism>
<dbReference type="EnsemblFungi" id="PTTG_10183-t43_1">
    <property type="protein sequence ID" value="PTTG_10183-t43_1-p1"/>
    <property type="gene ID" value="PTTG_10183"/>
</dbReference>
<dbReference type="Proteomes" id="UP000005240">
    <property type="component" value="Unassembled WGS sequence"/>
</dbReference>
<reference evidence="1" key="1">
    <citation type="submission" date="2009-11" db="EMBL/GenBank/DDBJ databases">
        <authorList>
            <consortium name="The Broad Institute Genome Sequencing Platform"/>
            <person name="Ward D."/>
            <person name="Feldgarden M."/>
            <person name="Earl A."/>
            <person name="Young S.K."/>
            <person name="Zeng Q."/>
            <person name="Koehrsen M."/>
            <person name="Alvarado L."/>
            <person name="Berlin A."/>
            <person name="Bochicchio J."/>
            <person name="Borenstein D."/>
            <person name="Chapman S.B."/>
            <person name="Chen Z."/>
            <person name="Engels R."/>
            <person name="Freedman E."/>
            <person name="Gellesch M."/>
            <person name="Goldberg J."/>
            <person name="Griggs A."/>
            <person name="Gujja S."/>
            <person name="Heilman E."/>
            <person name="Heiman D."/>
            <person name="Hepburn T."/>
            <person name="Howarth C."/>
            <person name="Jen D."/>
            <person name="Larson L."/>
            <person name="Lewis B."/>
            <person name="Mehta T."/>
            <person name="Park D."/>
            <person name="Pearson M."/>
            <person name="Roberts A."/>
            <person name="Saif S."/>
            <person name="Shea T."/>
            <person name="Shenoy N."/>
            <person name="Sisk P."/>
            <person name="Stolte C."/>
            <person name="Sykes S."/>
            <person name="Thomson T."/>
            <person name="Walk T."/>
            <person name="White J."/>
            <person name="Yandava C."/>
            <person name="Izard J."/>
            <person name="Baranova O.V."/>
            <person name="Blanton J.M."/>
            <person name="Tanner A.C."/>
            <person name="Dewhirst F.E."/>
            <person name="Haas B."/>
            <person name="Nusbaum C."/>
            <person name="Birren B."/>
        </authorList>
    </citation>
    <scope>NUCLEOTIDE SEQUENCE [LARGE SCALE GENOMIC DNA]</scope>
    <source>
        <strain evidence="1">1-1 BBBD Race 1</strain>
    </source>
</reference>